<evidence type="ECO:0000313" key="3">
    <source>
        <dbReference type="EMBL" id="KAB0793730.1"/>
    </source>
</evidence>
<dbReference type="Gene3D" id="1.25.40.10">
    <property type="entry name" value="Tetratricopeptide repeat domain"/>
    <property type="match status" value="1"/>
</dbReference>
<name>A0A1Y1K729_PHOPY</name>
<dbReference type="Pfam" id="PF13181">
    <property type="entry name" value="TPR_8"/>
    <property type="match status" value="1"/>
</dbReference>
<dbReference type="PANTHER" id="PTHR21405:SF0">
    <property type="entry name" value="TETRATRICOPEPTIDE REPEAT PROTEIN 36"/>
    <property type="match status" value="1"/>
</dbReference>
<dbReference type="InParanoid" id="A0A1Y1K729"/>
<dbReference type="AlphaFoldDB" id="A0A1Y1K729"/>
<accession>A0A1Y1K729</accession>
<dbReference type="GO" id="GO:0006570">
    <property type="term" value="P:tyrosine metabolic process"/>
    <property type="evidence" value="ECO:0007669"/>
    <property type="project" value="TreeGrafter"/>
</dbReference>
<evidence type="ECO:0000256" key="1">
    <source>
        <dbReference type="ARBA" id="ARBA00006995"/>
    </source>
</evidence>
<reference evidence="2" key="1">
    <citation type="journal article" date="2016" name="Sci. Rep.">
        <title>Molecular characterization of firefly nuptial gifts: a multi-omics approach sheds light on postcopulatory sexual selection.</title>
        <authorList>
            <person name="Al-Wathiqui N."/>
            <person name="Fallon T.R."/>
            <person name="South A."/>
            <person name="Weng J.K."/>
            <person name="Lewis S.M."/>
        </authorList>
    </citation>
    <scope>NUCLEOTIDE SEQUENCE</scope>
</reference>
<evidence type="ECO:0000313" key="2">
    <source>
        <dbReference type="EMBL" id="JAV56301.1"/>
    </source>
</evidence>
<dbReference type="InterPro" id="IPR038906">
    <property type="entry name" value="TTC36"/>
</dbReference>
<evidence type="ECO:0000313" key="4">
    <source>
        <dbReference type="Proteomes" id="UP000327044"/>
    </source>
</evidence>
<comment type="similarity">
    <text evidence="1">Belongs to the TTC36 family.</text>
</comment>
<dbReference type="EMBL" id="VVIM01000009">
    <property type="protein sequence ID" value="KAB0793730.1"/>
    <property type="molecule type" value="Genomic_DNA"/>
</dbReference>
<protein>
    <submittedName>
        <fullName evidence="2">Uncharacterized protein</fullName>
    </submittedName>
</protein>
<gene>
    <name evidence="3" type="ORF">PPYR_13350</name>
</gene>
<proteinExistence type="inferred from homology"/>
<reference evidence="3" key="3">
    <citation type="submission" date="2019-08" db="EMBL/GenBank/DDBJ databases">
        <authorList>
            <consortium name="Photinus pyralis genome working group"/>
            <person name="Fallon T.R."/>
            <person name="Sander Lower S.E."/>
            <person name="Weng J.-K."/>
        </authorList>
    </citation>
    <scope>NUCLEOTIDE SEQUENCE</scope>
    <source>
        <strain evidence="3">1611_PpyrPB1</strain>
        <tissue evidence="3">Whole body</tissue>
    </source>
</reference>
<dbReference type="InterPro" id="IPR019734">
    <property type="entry name" value="TPR_rpt"/>
</dbReference>
<dbReference type="EMBL" id="GEZM01093220">
    <property type="protein sequence ID" value="JAV56301.1"/>
    <property type="molecule type" value="Transcribed_RNA"/>
</dbReference>
<dbReference type="PANTHER" id="PTHR21405">
    <property type="entry name" value="CDNA SEQUENCE BC021608"/>
    <property type="match status" value="1"/>
</dbReference>
<dbReference type="InterPro" id="IPR011990">
    <property type="entry name" value="TPR-like_helical_dom_sf"/>
</dbReference>
<dbReference type="SMART" id="SM00028">
    <property type="entry name" value="TPR"/>
    <property type="match status" value="2"/>
</dbReference>
<reference evidence="3 4" key="2">
    <citation type="journal article" date="2018" name="Elife">
        <title>Firefly genomes illuminate parallel origins of bioluminescence in beetles.</title>
        <authorList>
            <person name="Fallon T.R."/>
            <person name="Lower S.E."/>
            <person name="Chang C.H."/>
            <person name="Bessho-Uehara M."/>
            <person name="Martin G.J."/>
            <person name="Bewick A.J."/>
            <person name="Behringer M."/>
            <person name="Debat H.J."/>
            <person name="Wong I."/>
            <person name="Day J.C."/>
            <person name="Suvorov A."/>
            <person name="Silva C.J."/>
            <person name="Stanger-Hall K.F."/>
            <person name="Hall D.W."/>
            <person name="Schmitz R.J."/>
            <person name="Nelson D.R."/>
            <person name="Lewis S.M."/>
            <person name="Shigenobu S."/>
            <person name="Bybee S.M."/>
            <person name="Larracuente A.M."/>
            <person name="Oba Y."/>
            <person name="Weng J.K."/>
        </authorList>
    </citation>
    <scope>NUCLEOTIDE SEQUENCE [LARGE SCALE GENOMIC DNA]</scope>
    <source>
        <strain evidence="3">1611_PpyrPB1</strain>
        <tissue evidence="3">Whole body</tissue>
    </source>
</reference>
<organism evidence="2">
    <name type="scientific">Photinus pyralis</name>
    <name type="common">Common eastern firefly</name>
    <name type="synonym">Lampyris pyralis</name>
    <dbReference type="NCBI Taxonomy" id="7054"/>
    <lineage>
        <taxon>Eukaryota</taxon>
        <taxon>Metazoa</taxon>
        <taxon>Ecdysozoa</taxon>
        <taxon>Arthropoda</taxon>
        <taxon>Hexapoda</taxon>
        <taxon>Insecta</taxon>
        <taxon>Pterygota</taxon>
        <taxon>Neoptera</taxon>
        <taxon>Endopterygota</taxon>
        <taxon>Coleoptera</taxon>
        <taxon>Polyphaga</taxon>
        <taxon>Elateriformia</taxon>
        <taxon>Elateroidea</taxon>
        <taxon>Lampyridae</taxon>
        <taxon>Lampyrinae</taxon>
        <taxon>Photinus</taxon>
    </lineage>
</organism>
<dbReference type="FunCoup" id="A0A1Y1K729">
    <property type="interactions" value="21"/>
</dbReference>
<keyword evidence="4" id="KW-1185">Reference proteome</keyword>
<sequence>MQINKIPCTNPNHTFVSNMSQLSSHDKAVLNCLFNPNLPLDQAYNEDLNENIKDEEPNTPDVIKSKELEAHGIKLAEASKFEEALTTLSEAIRTSPQRASIYNNRAQVHQFMRNSTRAFDDLTMAIDLGSKNSQKRTLCQAYCQRGLLYRKDEKIELAKEDFEKAASLGSLFAKNQLIELNPYAALCNQMLRKAFENLK</sequence>
<dbReference type="Proteomes" id="UP000327044">
    <property type="component" value="Unassembled WGS sequence"/>
</dbReference>
<dbReference type="SUPFAM" id="SSF48452">
    <property type="entry name" value="TPR-like"/>
    <property type="match status" value="1"/>
</dbReference>